<evidence type="ECO:0000256" key="1">
    <source>
        <dbReference type="SAM" id="Coils"/>
    </source>
</evidence>
<feature type="coiled-coil region" evidence="1">
    <location>
        <begin position="182"/>
        <end position="209"/>
    </location>
</feature>
<proteinExistence type="predicted"/>
<evidence type="ECO:0000313" key="4">
    <source>
        <dbReference type="RefSeq" id="XP_028260096.1"/>
    </source>
</evidence>
<dbReference type="AlphaFoldDB" id="A0A6P7I639"/>
<dbReference type="GeneID" id="114434865"/>
<keyword evidence="3" id="KW-1185">Reference proteome</keyword>
<sequence>MASRRTTVAPSSFKNTSTEAKSSSGANKASSGPGKKTTKSNATIVKSRYLQSAEKSSLSKSNSLTESFAMPLRPSSPKLSGVKPKLGTPPRRSIAPRALATSVISHDSEPSLLGKSVLQSTFTDGHCSRPDFDISVIKDKMVIENAAEPKRNPETEKRDIEMQTFLLAYLTAKMEHNTAKLKAKAEARLLQEMNEEQMLRAEVKEKKRQYLVAEKKRLVNELLDLQIAALTPVADAAKQFTQDYKSFATAVDTTRHELPYKNFYIDGDRREFLDKAEACLKESEKLLLQCTEGDYKDNSTSLECLRDIKTTSKDISQQLSGAFSDLLELSASVSRHTVHVQQALEEVELGSSRTCELYGSKE</sequence>
<gene>
    <name evidence="4" type="primary">haus8</name>
</gene>
<reference evidence="4" key="1">
    <citation type="submission" date="2025-08" db="UniProtKB">
        <authorList>
            <consortium name="RefSeq"/>
        </authorList>
    </citation>
    <scope>IDENTIFICATION</scope>
</reference>
<dbReference type="RefSeq" id="XP_028260096.1">
    <property type="nucleotide sequence ID" value="XM_028404295.1"/>
</dbReference>
<feature type="region of interest" description="Disordered" evidence="2">
    <location>
        <begin position="1"/>
        <end position="93"/>
    </location>
</feature>
<dbReference type="OrthoDB" id="10050218at2759"/>
<accession>A0A6P7I639</accession>
<feature type="compositionally biased region" description="Low complexity" evidence="2">
    <location>
        <begin position="52"/>
        <end position="67"/>
    </location>
</feature>
<feature type="compositionally biased region" description="Polar residues" evidence="2">
    <location>
        <begin position="1"/>
        <end position="19"/>
    </location>
</feature>
<feature type="compositionally biased region" description="Low complexity" evidence="2">
    <location>
        <begin position="20"/>
        <end position="35"/>
    </location>
</feature>
<evidence type="ECO:0000256" key="2">
    <source>
        <dbReference type="SAM" id="MobiDB-lite"/>
    </source>
</evidence>
<protein>
    <submittedName>
        <fullName evidence="4">HAUS augmin-like complex subunit 8 isoform X1</fullName>
    </submittedName>
</protein>
<dbReference type="Proteomes" id="UP000515145">
    <property type="component" value="Chromosome 4"/>
</dbReference>
<evidence type="ECO:0000313" key="3">
    <source>
        <dbReference type="Proteomes" id="UP000515145"/>
    </source>
</evidence>
<dbReference type="CTD" id="93323"/>
<keyword evidence="1" id="KW-0175">Coiled coil</keyword>
<name>A0A6P7I639_9TELE</name>
<organism evidence="3 4">
    <name type="scientific">Parambassis ranga</name>
    <name type="common">Indian glassy fish</name>
    <dbReference type="NCBI Taxonomy" id="210632"/>
    <lineage>
        <taxon>Eukaryota</taxon>
        <taxon>Metazoa</taxon>
        <taxon>Chordata</taxon>
        <taxon>Craniata</taxon>
        <taxon>Vertebrata</taxon>
        <taxon>Euteleostomi</taxon>
        <taxon>Actinopterygii</taxon>
        <taxon>Neopterygii</taxon>
        <taxon>Teleostei</taxon>
        <taxon>Neoteleostei</taxon>
        <taxon>Acanthomorphata</taxon>
        <taxon>Ovalentaria</taxon>
        <taxon>Ambassidae</taxon>
        <taxon>Parambassis</taxon>
    </lineage>
</organism>
<dbReference type="InParanoid" id="A0A6P7I639"/>